<dbReference type="InterPro" id="IPR002867">
    <property type="entry name" value="IBR_dom"/>
</dbReference>
<protein>
    <recommendedName>
        <fullName evidence="2">RBR-type E3 ubiquitin transferase</fullName>
        <ecNumber evidence="2">2.3.2.31</ecNumber>
    </recommendedName>
</protein>
<dbReference type="Gene3D" id="1.20.120.1750">
    <property type="match status" value="1"/>
</dbReference>
<keyword evidence="4" id="KW-0479">Metal-binding</keyword>
<evidence type="ECO:0000256" key="6">
    <source>
        <dbReference type="ARBA" id="ARBA00022771"/>
    </source>
</evidence>
<evidence type="ECO:0000256" key="1">
    <source>
        <dbReference type="ARBA" id="ARBA00001798"/>
    </source>
</evidence>
<evidence type="ECO:0000313" key="12">
    <source>
        <dbReference type="EMBL" id="KAG2232527.1"/>
    </source>
</evidence>
<dbReference type="EC" id="2.3.2.31" evidence="2"/>
<dbReference type="PANTHER" id="PTHR11685">
    <property type="entry name" value="RBR FAMILY RING FINGER AND IBR DOMAIN-CONTAINING"/>
    <property type="match status" value="1"/>
</dbReference>
<accession>A0A8H7SQM8</accession>
<evidence type="ECO:0000256" key="5">
    <source>
        <dbReference type="ARBA" id="ARBA00022737"/>
    </source>
</evidence>
<evidence type="ECO:0000313" key="13">
    <source>
        <dbReference type="Proteomes" id="UP000613177"/>
    </source>
</evidence>
<dbReference type="Proteomes" id="UP000613177">
    <property type="component" value="Unassembled WGS sequence"/>
</dbReference>
<dbReference type="PROSITE" id="PS51873">
    <property type="entry name" value="TRIAD"/>
    <property type="match status" value="1"/>
</dbReference>
<dbReference type="GO" id="GO:0008270">
    <property type="term" value="F:zinc ion binding"/>
    <property type="evidence" value="ECO:0007669"/>
    <property type="project" value="UniProtKB-KW"/>
</dbReference>
<reference evidence="12" key="1">
    <citation type="submission" date="2021-01" db="EMBL/GenBank/DDBJ databases">
        <title>Metabolic potential, ecology and presence of endohyphal bacteria is reflected in genomic diversity of Mucoromycotina.</title>
        <authorList>
            <person name="Muszewska A."/>
            <person name="Okrasinska A."/>
            <person name="Steczkiewicz K."/>
            <person name="Drgas O."/>
            <person name="Orlowska M."/>
            <person name="Perlinska-Lenart U."/>
            <person name="Aleksandrzak-Piekarczyk T."/>
            <person name="Szatraj K."/>
            <person name="Zielenkiewicz U."/>
            <person name="Pilsyk S."/>
            <person name="Malc E."/>
            <person name="Mieczkowski P."/>
            <person name="Kruszewska J.S."/>
            <person name="Biernat P."/>
            <person name="Pawlowska J."/>
        </authorList>
    </citation>
    <scope>NUCLEOTIDE SEQUENCE</scope>
    <source>
        <strain evidence="12">WA0000018081</strain>
    </source>
</reference>
<dbReference type="OrthoDB" id="10264956at2759"/>
<dbReference type="Gene3D" id="3.30.40.10">
    <property type="entry name" value="Zinc/RING finger domain, C3HC4 (zinc finger)"/>
    <property type="match status" value="1"/>
</dbReference>
<evidence type="ECO:0000256" key="3">
    <source>
        <dbReference type="ARBA" id="ARBA00022679"/>
    </source>
</evidence>
<dbReference type="AlphaFoldDB" id="A0A8H7SQM8"/>
<evidence type="ECO:0000256" key="2">
    <source>
        <dbReference type="ARBA" id="ARBA00012251"/>
    </source>
</evidence>
<organism evidence="12 13">
    <name type="scientific">Thamnidium elegans</name>
    <dbReference type="NCBI Taxonomy" id="101142"/>
    <lineage>
        <taxon>Eukaryota</taxon>
        <taxon>Fungi</taxon>
        <taxon>Fungi incertae sedis</taxon>
        <taxon>Mucoromycota</taxon>
        <taxon>Mucoromycotina</taxon>
        <taxon>Mucoromycetes</taxon>
        <taxon>Mucorales</taxon>
        <taxon>Mucorineae</taxon>
        <taxon>Mucoraceae</taxon>
        <taxon>Thamnidium</taxon>
    </lineage>
</organism>
<dbReference type="InterPro" id="IPR001841">
    <property type="entry name" value="Znf_RING"/>
</dbReference>
<dbReference type="EMBL" id="JAEPRE010000108">
    <property type="protein sequence ID" value="KAG2232527.1"/>
    <property type="molecule type" value="Genomic_DNA"/>
</dbReference>
<evidence type="ECO:0000259" key="10">
    <source>
        <dbReference type="PROSITE" id="PS50089"/>
    </source>
</evidence>
<proteinExistence type="predicted"/>
<keyword evidence="3" id="KW-0808">Transferase</keyword>
<keyword evidence="6 9" id="KW-0863">Zinc-finger</keyword>
<comment type="caution">
    <text evidence="12">The sequence shown here is derived from an EMBL/GenBank/DDBJ whole genome shotgun (WGS) entry which is preliminary data.</text>
</comment>
<evidence type="ECO:0000256" key="9">
    <source>
        <dbReference type="PROSITE-ProRule" id="PRU00175"/>
    </source>
</evidence>
<dbReference type="InterPro" id="IPR044066">
    <property type="entry name" value="TRIAD_supradom"/>
</dbReference>
<keyword evidence="8" id="KW-0862">Zinc</keyword>
<feature type="domain" description="RING-type" evidence="11">
    <location>
        <begin position="23"/>
        <end position="331"/>
    </location>
</feature>
<comment type="catalytic activity">
    <reaction evidence="1">
        <text>[E2 ubiquitin-conjugating enzyme]-S-ubiquitinyl-L-cysteine + [acceptor protein]-L-lysine = [E2 ubiquitin-conjugating enzyme]-L-cysteine + [acceptor protein]-N(6)-ubiquitinyl-L-lysine.</text>
        <dbReference type="EC" id="2.3.2.31"/>
    </reaction>
</comment>
<keyword evidence="7" id="KW-0833">Ubl conjugation pathway</keyword>
<sequence length="365" mass="42692">MLFETEGSSAASSYADHDEIENFIDRCSICFYEQLDLCLEGCRDQFCHGCFQRYIVDVVKSSWGLSVTPISCPVCTELIPKHEWSQYVPQSITDTYDKFNKPYRSYIRTCHHCETDLIPCVYPNNKPNNSKLFCDLMESMLQTCEEGENHKNHTEHISVKRWLSVNKRQDWSDTKLPTHYKHIMNNVNTFERNHAKFPRFAYQISIEYLNLCENPEIWKQLQFAHIRLFRDMKCFNCKASICLHCGYDSHFNTGCEENMHNISKTLKDKDTRTTIKWKIQHSRQCPNCSIMINRDEGCNKVDCSYCGFCFCWACRSSWSDGCGFYRCSNSTNDLCYTESSEEKTELGVPNIKNIQARLITPMDLD</sequence>
<dbReference type="GO" id="GO:0061630">
    <property type="term" value="F:ubiquitin protein ligase activity"/>
    <property type="evidence" value="ECO:0007669"/>
    <property type="project" value="UniProtKB-EC"/>
</dbReference>
<feature type="domain" description="RING-type" evidence="10">
    <location>
        <begin position="27"/>
        <end position="76"/>
    </location>
</feature>
<evidence type="ECO:0000259" key="11">
    <source>
        <dbReference type="PROSITE" id="PS51873"/>
    </source>
</evidence>
<keyword evidence="5" id="KW-0677">Repeat</keyword>
<evidence type="ECO:0000256" key="4">
    <source>
        <dbReference type="ARBA" id="ARBA00022723"/>
    </source>
</evidence>
<gene>
    <name evidence="12" type="ORF">INT48_005417</name>
</gene>
<name>A0A8H7SQM8_9FUNG</name>
<dbReference type="SUPFAM" id="SSF57850">
    <property type="entry name" value="RING/U-box"/>
    <property type="match status" value="2"/>
</dbReference>
<keyword evidence="13" id="KW-1185">Reference proteome</keyword>
<dbReference type="InterPro" id="IPR013083">
    <property type="entry name" value="Znf_RING/FYVE/PHD"/>
</dbReference>
<dbReference type="InterPro" id="IPR031127">
    <property type="entry name" value="E3_UB_ligase_RBR"/>
</dbReference>
<dbReference type="PROSITE" id="PS50089">
    <property type="entry name" value="ZF_RING_2"/>
    <property type="match status" value="1"/>
</dbReference>
<evidence type="ECO:0000256" key="7">
    <source>
        <dbReference type="ARBA" id="ARBA00022786"/>
    </source>
</evidence>
<dbReference type="GO" id="GO:0016567">
    <property type="term" value="P:protein ubiquitination"/>
    <property type="evidence" value="ECO:0007669"/>
    <property type="project" value="InterPro"/>
</dbReference>
<dbReference type="Pfam" id="PF01485">
    <property type="entry name" value="IBR"/>
    <property type="match status" value="1"/>
</dbReference>
<evidence type="ECO:0000256" key="8">
    <source>
        <dbReference type="ARBA" id="ARBA00022833"/>
    </source>
</evidence>